<dbReference type="PANTHER" id="PTHR12526">
    <property type="entry name" value="GLYCOSYLTRANSFERASE"/>
    <property type="match status" value="1"/>
</dbReference>
<dbReference type="Pfam" id="PF00534">
    <property type="entry name" value="Glycos_transf_1"/>
    <property type="match status" value="1"/>
</dbReference>
<reference evidence="2 3" key="1">
    <citation type="submission" date="2019-11" db="EMBL/GenBank/DDBJ databases">
        <title>FDA dAtabase for Regulatory Grade micrObial Sequences (FDA-ARGOS): Supporting development and validation of Infectious Disease Dx tests.</title>
        <authorList>
            <person name="Turner S."/>
            <person name="Byrd R."/>
            <person name="Tallon L."/>
            <person name="Sadzewicz L."/>
            <person name="Vavikolanu K."/>
            <person name="Mehta A."/>
            <person name="Aluvathingal J."/>
            <person name="Nadendla S."/>
            <person name="Myers T."/>
            <person name="Yan Y."/>
            <person name="Sichtig H."/>
        </authorList>
    </citation>
    <scope>NUCLEOTIDE SEQUENCE [LARGE SCALE GENOMIC DNA]</scope>
    <source>
        <strain evidence="2 3">FDAARGOS_742</strain>
    </source>
</reference>
<name>A0ABX6FJW1_9BACL</name>
<dbReference type="SUPFAM" id="SSF53756">
    <property type="entry name" value="UDP-Glycosyltransferase/glycogen phosphorylase"/>
    <property type="match status" value="1"/>
</dbReference>
<gene>
    <name evidence="2" type="ORF">FOC50_04530</name>
</gene>
<evidence type="ECO:0000313" key="3">
    <source>
        <dbReference type="Proteomes" id="UP000427636"/>
    </source>
</evidence>
<evidence type="ECO:0000313" key="2">
    <source>
        <dbReference type="EMBL" id="QGS07573.1"/>
    </source>
</evidence>
<accession>A0ABX6FJW1</accession>
<keyword evidence="3" id="KW-1185">Reference proteome</keyword>
<sequence>MTKIAISFSNSYTGKVLNGIDRLQVKRTEYLEKIGITHNIVSTLKKNIGKDNHILNYLFSSDYNIKNKNNKELHISNTENEIKIDLNNEEYIFNGVEFSSYYSLITHLLTVFIPKDALCFFDWFGEPINYLFEGVKHARTIGVVHSNHICSYVPTVTNNHQLWHREFDYYITTNDIQTEDLKKRFPKKANRILTVVPYDTFYLEESVLLEDKVSHNTNTLQLVTASYLEDNKCIDYLIQIMRLVVNKNPNVYLNIYGQGTQLEYLQDLASSLGVSNNIYFHGHYEDATILKKYDVYVSTSPNEAFATVLLEAMSLGLPVIGLDVLFANKNYIKNGYNGYLIPYSVVSIESKADIYFEQIAMYTDFSNKLLTLTKDEIDTLGENAKQFVEKFYGEGRAVQDYNKLLEDVEKIEEDPYIPIKRGDLCTGLHVNHVKVPRDWSYVMQSYNNSYICDLDVNIIATTEFNEGEFPIIKKINWKE</sequence>
<dbReference type="Gene3D" id="3.40.50.2000">
    <property type="entry name" value="Glycogen Phosphorylase B"/>
    <property type="match status" value="2"/>
</dbReference>
<dbReference type="RefSeq" id="WP_006364693.1">
    <property type="nucleotide sequence ID" value="NZ_CP046313.1"/>
</dbReference>
<evidence type="ECO:0000259" key="1">
    <source>
        <dbReference type="Pfam" id="PF00534"/>
    </source>
</evidence>
<proteinExistence type="predicted"/>
<organism evidence="2 3">
    <name type="scientific">Gemella sanguinis</name>
    <dbReference type="NCBI Taxonomy" id="84135"/>
    <lineage>
        <taxon>Bacteria</taxon>
        <taxon>Bacillati</taxon>
        <taxon>Bacillota</taxon>
        <taxon>Bacilli</taxon>
        <taxon>Bacillales</taxon>
        <taxon>Gemellaceae</taxon>
        <taxon>Gemella</taxon>
    </lineage>
</organism>
<feature type="domain" description="Glycosyl transferase family 1" evidence="1">
    <location>
        <begin position="212"/>
        <end position="343"/>
    </location>
</feature>
<dbReference type="InterPro" id="IPR001296">
    <property type="entry name" value="Glyco_trans_1"/>
</dbReference>
<dbReference type="PANTHER" id="PTHR12526:SF630">
    <property type="entry name" value="GLYCOSYLTRANSFERASE"/>
    <property type="match status" value="1"/>
</dbReference>
<dbReference type="CDD" id="cd03801">
    <property type="entry name" value="GT4_PimA-like"/>
    <property type="match status" value="1"/>
</dbReference>
<dbReference type="GeneID" id="84802505"/>
<dbReference type="Proteomes" id="UP000427636">
    <property type="component" value="Chromosome"/>
</dbReference>
<dbReference type="EMBL" id="CP046313">
    <property type="protein sequence ID" value="QGS07573.1"/>
    <property type="molecule type" value="Genomic_DNA"/>
</dbReference>
<protein>
    <submittedName>
        <fullName evidence="2">Glycosyltransferase</fullName>
    </submittedName>
</protein>